<reference evidence="1" key="1">
    <citation type="submission" date="2016-03" db="EMBL/GenBank/DDBJ databases">
        <title>Mechanisms controlling the formation of the plant cell surface in tip-growing cells are functionally conserved among land plants.</title>
        <authorList>
            <person name="Honkanen S."/>
            <person name="Jones V.A."/>
            <person name="Morieri G."/>
            <person name="Champion C."/>
            <person name="Hetherington A.J."/>
            <person name="Kelly S."/>
            <person name="Saint-Marcoux D."/>
            <person name="Proust H."/>
            <person name="Prescott H."/>
            <person name="Dolan L."/>
        </authorList>
    </citation>
    <scope>NUCLEOTIDE SEQUENCE [LARGE SCALE GENOMIC DNA]</scope>
    <source>
        <tissue evidence="1">Whole gametophyte</tissue>
    </source>
</reference>
<proteinExistence type="predicted"/>
<dbReference type="EMBL" id="LVLJ01000267">
    <property type="protein sequence ID" value="OAE35076.1"/>
    <property type="molecule type" value="Genomic_DNA"/>
</dbReference>
<name>A0A176WS11_MARPO</name>
<dbReference type="AlphaFoldDB" id="A0A176WS11"/>
<comment type="caution">
    <text evidence="1">The sequence shown here is derived from an EMBL/GenBank/DDBJ whole genome shotgun (WGS) entry which is preliminary data.</text>
</comment>
<keyword evidence="2" id="KW-1185">Reference proteome</keyword>
<dbReference type="Proteomes" id="UP000077202">
    <property type="component" value="Unassembled WGS sequence"/>
</dbReference>
<organism evidence="1 2">
    <name type="scientific">Marchantia polymorpha subsp. ruderalis</name>
    <dbReference type="NCBI Taxonomy" id="1480154"/>
    <lineage>
        <taxon>Eukaryota</taxon>
        <taxon>Viridiplantae</taxon>
        <taxon>Streptophyta</taxon>
        <taxon>Embryophyta</taxon>
        <taxon>Marchantiophyta</taxon>
        <taxon>Marchantiopsida</taxon>
        <taxon>Marchantiidae</taxon>
        <taxon>Marchantiales</taxon>
        <taxon>Marchantiaceae</taxon>
        <taxon>Marchantia</taxon>
    </lineage>
</organism>
<evidence type="ECO:0000313" key="2">
    <source>
        <dbReference type="Proteomes" id="UP000077202"/>
    </source>
</evidence>
<protein>
    <submittedName>
        <fullName evidence="1">Uncharacterized protein</fullName>
    </submittedName>
</protein>
<sequence length="294" mass="31766">MIAALGLEPSVAIALVYPSIVRVDGVLASESGRSGRSLQNLQCCKLSSKVGPGYGLDIGDDRNSDLGKSRKGVDKIRCYENCHHHHHSPDGGEGYGEPSEECSFKQAKPSSDCSKPCKEVCEPSSSSSSPSSSSEADQVLLFSLSLVSSLALWLYGVSRFKSKPIVVLCVVKGQKNLAALIRSQRKSASPAFVTVNHSDNVFLCPLPVLSFLTICLFSLSQYVIEPRTCALSIEGGEKSCCIRALDDFLKTLFAKLSSRIFKEVPAELFYQCITSMIQDESKADEPFSEAKPAP</sequence>
<evidence type="ECO:0000313" key="1">
    <source>
        <dbReference type="EMBL" id="OAE35076.1"/>
    </source>
</evidence>
<gene>
    <name evidence="1" type="ORF">AXG93_763s1090</name>
</gene>
<accession>A0A176WS11</accession>